<evidence type="ECO:0000259" key="1">
    <source>
        <dbReference type="PROSITE" id="PS50011"/>
    </source>
</evidence>
<proteinExistence type="predicted"/>
<feature type="non-terminal residue" evidence="2">
    <location>
        <position position="127"/>
    </location>
</feature>
<dbReference type="PANTHER" id="PTHR44167">
    <property type="entry name" value="OVARIAN-SPECIFIC SERINE/THREONINE-PROTEIN KINASE LOK-RELATED"/>
    <property type="match status" value="1"/>
</dbReference>
<keyword evidence="3" id="KW-1185">Reference proteome</keyword>
<reference evidence="2" key="1">
    <citation type="submission" date="2022-03" db="EMBL/GenBank/DDBJ databases">
        <title>Draft genome sequence of Aduncisulcus paluster, a free-living microaerophilic Fornicata.</title>
        <authorList>
            <person name="Yuyama I."/>
            <person name="Kume K."/>
            <person name="Tamura T."/>
            <person name="Inagaki Y."/>
            <person name="Hashimoto T."/>
        </authorList>
    </citation>
    <scope>NUCLEOTIDE SEQUENCE</scope>
    <source>
        <strain evidence="2">NY0171</strain>
    </source>
</reference>
<dbReference type="Gene3D" id="1.10.510.10">
    <property type="entry name" value="Transferase(Phosphotransferase) domain 1"/>
    <property type="match status" value="1"/>
</dbReference>
<gene>
    <name evidence="2" type="ORF">ADUPG1_003553</name>
</gene>
<dbReference type="PROSITE" id="PS00108">
    <property type="entry name" value="PROTEIN_KINASE_ST"/>
    <property type="match status" value="1"/>
</dbReference>
<protein>
    <recommendedName>
        <fullName evidence="1">Protein kinase domain-containing protein</fullName>
    </recommendedName>
</protein>
<dbReference type="Proteomes" id="UP001057375">
    <property type="component" value="Unassembled WGS sequence"/>
</dbReference>
<sequence>MIECLDDVFVAKKSLVHRDIKPDNFLLRVDQKSKACTIVLADLGLVQIQDSVSSSTSSQQICPSSTHKFDNGGNLSVEEDTSNCGTLVFNAFETLMEGIQTQLSDGYSLGLSILSLFTCLPPFLGHP</sequence>
<dbReference type="Pfam" id="PF00069">
    <property type="entry name" value="Pkinase"/>
    <property type="match status" value="1"/>
</dbReference>
<organism evidence="2 3">
    <name type="scientific">Aduncisulcus paluster</name>
    <dbReference type="NCBI Taxonomy" id="2918883"/>
    <lineage>
        <taxon>Eukaryota</taxon>
        <taxon>Metamonada</taxon>
        <taxon>Carpediemonas-like organisms</taxon>
        <taxon>Aduncisulcus</taxon>
    </lineage>
</organism>
<comment type="caution">
    <text evidence="2">The sequence shown here is derived from an EMBL/GenBank/DDBJ whole genome shotgun (WGS) entry which is preliminary data.</text>
</comment>
<dbReference type="InterPro" id="IPR008271">
    <property type="entry name" value="Ser/Thr_kinase_AS"/>
</dbReference>
<evidence type="ECO:0000313" key="3">
    <source>
        <dbReference type="Proteomes" id="UP001057375"/>
    </source>
</evidence>
<dbReference type="SUPFAM" id="SSF56112">
    <property type="entry name" value="Protein kinase-like (PK-like)"/>
    <property type="match status" value="1"/>
</dbReference>
<dbReference type="PROSITE" id="PS50011">
    <property type="entry name" value="PROTEIN_KINASE_DOM"/>
    <property type="match status" value="1"/>
</dbReference>
<accession>A0ABQ5L2N8</accession>
<dbReference type="EMBL" id="BQXS01004897">
    <property type="protein sequence ID" value="GKT37615.1"/>
    <property type="molecule type" value="Genomic_DNA"/>
</dbReference>
<dbReference type="InterPro" id="IPR011009">
    <property type="entry name" value="Kinase-like_dom_sf"/>
</dbReference>
<evidence type="ECO:0000313" key="2">
    <source>
        <dbReference type="EMBL" id="GKT37615.1"/>
    </source>
</evidence>
<dbReference type="InterPro" id="IPR000719">
    <property type="entry name" value="Prot_kinase_dom"/>
</dbReference>
<feature type="domain" description="Protein kinase" evidence="1">
    <location>
        <begin position="1"/>
        <end position="127"/>
    </location>
</feature>
<dbReference type="PANTHER" id="PTHR44167:SF24">
    <property type="entry name" value="SERINE_THREONINE-PROTEIN KINASE CHK2"/>
    <property type="match status" value="1"/>
</dbReference>
<name>A0ABQ5L2N8_9EUKA</name>